<feature type="region of interest" description="Disordered" evidence="1">
    <location>
        <begin position="23"/>
        <end position="62"/>
    </location>
</feature>
<dbReference type="Proteomes" id="UP000283530">
    <property type="component" value="Unassembled WGS sequence"/>
</dbReference>
<comment type="caution">
    <text evidence="2">The sequence shown here is derived from an EMBL/GenBank/DDBJ whole genome shotgun (WGS) entry which is preliminary data.</text>
</comment>
<gene>
    <name evidence="2" type="ORF">CKAN_02119200</name>
</gene>
<keyword evidence="3" id="KW-1185">Reference proteome</keyword>
<accession>A0A3S4PLH4</accession>
<evidence type="ECO:0000313" key="2">
    <source>
        <dbReference type="EMBL" id="RWR92003.1"/>
    </source>
</evidence>
<dbReference type="EMBL" id="QPKB01000009">
    <property type="protein sequence ID" value="RWR92003.1"/>
    <property type="molecule type" value="Genomic_DNA"/>
</dbReference>
<sequence length="149" mass="16951">MYLRKREVQDCVRKMMELKGRKMEPEICKRTSNSAKDELRQQPSSLERAYGHSSGPGNCLARSKAEGPLALANKPFGTIRNFARSSEQAFWDYQKLRSLKQTSRDSFVHGDGNFESKTLCVDPFACEAKHEEDAVEPPVAQEWQPDDVI</sequence>
<protein>
    <submittedName>
        <fullName evidence="2">Uncharacterized protein</fullName>
    </submittedName>
</protein>
<feature type="compositionally biased region" description="Basic and acidic residues" evidence="1">
    <location>
        <begin position="23"/>
        <end position="40"/>
    </location>
</feature>
<proteinExistence type="predicted"/>
<evidence type="ECO:0000256" key="1">
    <source>
        <dbReference type="SAM" id="MobiDB-lite"/>
    </source>
</evidence>
<evidence type="ECO:0000313" key="3">
    <source>
        <dbReference type="Proteomes" id="UP000283530"/>
    </source>
</evidence>
<name>A0A3S4PLH4_9MAGN</name>
<organism evidence="2 3">
    <name type="scientific">Cinnamomum micranthum f. kanehirae</name>
    <dbReference type="NCBI Taxonomy" id="337451"/>
    <lineage>
        <taxon>Eukaryota</taxon>
        <taxon>Viridiplantae</taxon>
        <taxon>Streptophyta</taxon>
        <taxon>Embryophyta</taxon>
        <taxon>Tracheophyta</taxon>
        <taxon>Spermatophyta</taxon>
        <taxon>Magnoliopsida</taxon>
        <taxon>Magnoliidae</taxon>
        <taxon>Laurales</taxon>
        <taxon>Lauraceae</taxon>
        <taxon>Cinnamomum</taxon>
    </lineage>
</organism>
<reference evidence="2 3" key="1">
    <citation type="journal article" date="2019" name="Nat. Plants">
        <title>Stout camphor tree genome fills gaps in understanding of flowering plant genome evolution.</title>
        <authorList>
            <person name="Chaw S.M."/>
            <person name="Liu Y.C."/>
            <person name="Wu Y.W."/>
            <person name="Wang H.Y."/>
            <person name="Lin C.I."/>
            <person name="Wu C.S."/>
            <person name="Ke H.M."/>
            <person name="Chang L.Y."/>
            <person name="Hsu C.Y."/>
            <person name="Yang H.T."/>
            <person name="Sudianto E."/>
            <person name="Hsu M.H."/>
            <person name="Wu K.P."/>
            <person name="Wang L.N."/>
            <person name="Leebens-Mack J.H."/>
            <person name="Tsai I.J."/>
        </authorList>
    </citation>
    <scope>NUCLEOTIDE SEQUENCE [LARGE SCALE GENOMIC DNA]</scope>
    <source>
        <strain evidence="3">cv. Chaw 1501</strain>
        <tissue evidence="2">Young leaves</tissue>
    </source>
</reference>
<dbReference type="AlphaFoldDB" id="A0A3S4PLH4"/>